<keyword evidence="13 16" id="KW-0106">Calcium</keyword>
<comment type="cofactor">
    <cofactor evidence="16">
        <name>heme b</name>
        <dbReference type="ChEBI" id="CHEBI:60344"/>
    </cofactor>
    <text evidence="16">Binds 1 heme b (iron(II)-protoporphyrin IX) group per subunit.</text>
</comment>
<dbReference type="GO" id="GO:0046872">
    <property type="term" value="F:metal ion binding"/>
    <property type="evidence" value="ECO:0007669"/>
    <property type="project" value="UniProtKB-UniRule"/>
</dbReference>
<dbReference type="InterPro" id="IPR019794">
    <property type="entry name" value="Peroxidases_AS"/>
</dbReference>
<keyword evidence="16" id="KW-0964">Secreted</keyword>
<dbReference type="Gene3D" id="1.10.520.10">
    <property type="match status" value="1"/>
</dbReference>
<accession>A0AA38LNR7</accession>
<dbReference type="EC" id="1.11.1.7" evidence="3 16"/>
<keyword evidence="19" id="KW-1185">Reference proteome</keyword>
<evidence type="ECO:0000313" key="19">
    <source>
        <dbReference type="Proteomes" id="UP000824469"/>
    </source>
</evidence>
<gene>
    <name evidence="18" type="ORF">KI387_001183</name>
</gene>
<feature type="signal peptide" evidence="16">
    <location>
        <begin position="1"/>
        <end position="26"/>
    </location>
</feature>
<dbReference type="InterPro" id="IPR033905">
    <property type="entry name" value="Secretory_peroxidase"/>
</dbReference>
<evidence type="ECO:0000256" key="3">
    <source>
        <dbReference type="ARBA" id="ARBA00012313"/>
    </source>
</evidence>
<evidence type="ECO:0000256" key="6">
    <source>
        <dbReference type="ARBA" id="ARBA00022723"/>
    </source>
</evidence>
<reference evidence="18 19" key="1">
    <citation type="journal article" date="2021" name="Nat. Plants">
        <title>The Taxus genome provides insights into paclitaxel biosynthesis.</title>
        <authorList>
            <person name="Xiong X."/>
            <person name="Gou J."/>
            <person name="Liao Q."/>
            <person name="Li Y."/>
            <person name="Zhou Q."/>
            <person name="Bi G."/>
            <person name="Li C."/>
            <person name="Du R."/>
            <person name="Wang X."/>
            <person name="Sun T."/>
            <person name="Guo L."/>
            <person name="Liang H."/>
            <person name="Lu P."/>
            <person name="Wu Y."/>
            <person name="Zhang Z."/>
            <person name="Ro D.K."/>
            <person name="Shang Y."/>
            <person name="Huang S."/>
            <person name="Yan J."/>
        </authorList>
    </citation>
    <scope>NUCLEOTIDE SEQUENCE [LARGE SCALE GENOMIC DNA]</scope>
    <source>
        <strain evidence="18">Ta-2019</strain>
    </source>
</reference>
<feature type="binding site" evidence="13">
    <location>
        <position position="77"/>
    </location>
    <ligand>
        <name>Ca(2+)</name>
        <dbReference type="ChEBI" id="CHEBI:29108"/>
        <label>1</label>
    </ligand>
</feature>
<comment type="similarity">
    <text evidence="16">Belongs to the peroxidase family. Classical plant (class III) peroxidase subfamily.</text>
</comment>
<dbReference type="EMBL" id="JAHRHJ020000001">
    <property type="protein sequence ID" value="KAH9329075.1"/>
    <property type="molecule type" value="Genomic_DNA"/>
</dbReference>
<evidence type="ECO:0000256" key="16">
    <source>
        <dbReference type="RuleBase" id="RU362060"/>
    </source>
</evidence>
<feature type="binding site" evidence="13">
    <location>
        <position position="88"/>
    </location>
    <ligand>
        <name>Ca(2+)</name>
        <dbReference type="ChEBI" id="CHEBI:29108"/>
        <label>1</label>
    </ligand>
</feature>
<dbReference type="FunFam" id="1.10.520.10:FF:000008">
    <property type="entry name" value="Peroxidase"/>
    <property type="match status" value="1"/>
</dbReference>
<evidence type="ECO:0000256" key="7">
    <source>
        <dbReference type="ARBA" id="ARBA00023002"/>
    </source>
</evidence>
<comment type="catalytic activity">
    <reaction evidence="1 16">
        <text>2 a phenolic donor + H2O2 = 2 a phenolic radical donor + 2 H2O</text>
        <dbReference type="Rhea" id="RHEA:56136"/>
        <dbReference type="ChEBI" id="CHEBI:15377"/>
        <dbReference type="ChEBI" id="CHEBI:16240"/>
        <dbReference type="ChEBI" id="CHEBI:139520"/>
        <dbReference type="ChEBI" id="CHEBI:139521"/>
        <dbReference type="EC" id="1.11.1.7"/>
    </reaction>
</comment>
<keyword evidence="10 16" id="KW-0376">Hydrogen peroxide</keyword>
<feature type="domain" description="Plant heme peroxidase family profile" evidence="17">
    <location>
        <begin position="28"/>
        <end position="317"/>
    </location>
</feature>
<comment type="caution">
    <text evidence="18">The sequence shown here is derived from an EMBL/GenBank/DDBJ whole genome shotgun (WGS) entry which is preliminary data.</text>
</comment>
<dbReference type="OMA" id="MITENDC"/>
<evidence type="ECO:0000256" key="10">
    <source>
        <dbReference type="ARBA" id="ARBA00023324"/>
    </source>
</evidence>
<dbReference type="InterPro" id="IPR000823">
    <property type="entry name" value="Peroxidase_pln"/>
</dbReference>
<dbReference type="GO" id="GO:0140825">
    <property type="term" value="F:lactoperoxidase activity"/>
    <property type="evidence" value="ECO:0007669"/>
    <property type="project" value="UniProtKB-EC"/>
</dbReference>
<dbReference type="Pfam" id="PF00141">
    <property type="entry name" value="peroxidase"/>
    <property type="match status" value="1"/>
</dbReference>
<keyword evidence="5 16" id="KW-0349">Heme</keyword>
<keyword evidence="4 16" id="KW-0575">Peroxidase</keyword>
<dbReference type="Proteomes" id="UP000824469">
    <property type="component" value="Unassembled WGS sequence"/>
</dbReference>
<dbReference type="PRINTS" id="PR00458">
    <property type="entry name" value="PEROXIDASE"/>
</dbReference>
<evidence type="ECO:0000313" key="18">
    <source>
        <dbReference type="EMBL" id="KAH9329075.1"/>
    </source>
</evidence>
<comment type="function">
    <text evidence="2">Removal of H(2)O(2), oxidation of toxic reductants, biosynthesis and degradation of lignin, suberization, auxin catabolism, response to environmental stresses such as wounding, pathogen attack and oxidative stress. These functions might be dependent on each isozyme/isoform in each plant tissue.</text>
</comment>
<feature type="disulfide bond" evidence="15">
    <location>
        <begin position="71"/>
        <end position="76"/>
    </location>
</feature>
<feature type="active site" description="Proton acceptor" evidence="11">
    <location>
        <position position="69"/>
    </location>
</feature>
<feature type="binding site" evidence="13">
    <location>
        <position position="70"/>
    </location>
    <ligand>
        <name>Ca(2+)</name>
        <dbReference type="ChEBI" id="CHEBI:29108"/>
        <label>1</label>
    </ligand>
</feature>
<dbReference type="GO" id="GO:0005576">
    <property type="term" value="C:extracellular region"/>
    <property type="evidence" value="ECO:0007669"/>
    <property type="project" value="UniProtKB-SubCell"/>
</dbReference>
<comment type="subcellular location">
    <subcellularLocation>
        <location evidence="16">Secreted</location>
    </subcellularLocation>
</comment>
<protein>
    <recommendedName>
        <fullName evidence="3 16">Peroxidase</fullName>
        <ecNumber evidence="3 16">1.11.1.7</ecNumber>
    </recommendedName>
</protein>
<evidence type="ECO:0000256" key="15">
    <source>
        <dbReference type="PIRSR" id="PIRSR600823-5"/>
    </source>
</evidence>
<dbReference type="GO" id="GO:0006979">
    <property type="term" value="P:response to oxidative stress"/>
    <property type="evidence" value="ECO:0007669"/>
    <property type="project" value="UniProtKB-UniRule"/>
</dbReference>
<feature type="disulfide bond" evidence="15">
    <location>
        <begin position="38"/>
        <end position="114"/>
    </location>
</feature>
<organism evidence="18 19">
    <name type="scientific">Taxus chinensis</name>
    <name type="common">Chinese yew</name>
    <name type="synonym">Taxus wallichiana var. chinensis</name>
    <dbReference type="NCBI Taxonomy" id="29808"/>
    <lineage>
        <taxon>Eukaryota</taxon>
        <taxon>Viridiplantae</taxon>
        <taxon>Streptophyta</taxon>
        <taxon>Embryophyta</taxon>
        <taxon>Tracheophyta</taxon>
        <taxon>Spermatophyta</taxon>
        <taxon>Pinopsida</taxon>
        <taxon>Pinidae</taxon>
        <taxon>Conifers II</taxon>
        <taxon>Cupressales</taxon>
        <taxon>Taxaceae</taxon>
        <taxon>Taxus</taxon>
    </lineage>
</organism>
<evidence type="ECO:0000256" key="11">
    <source>
        <dbReference type="PIRSR" id="PIRSR600823-1"/>
    </source>
</evidence>
<feature type="binding site" evidence="12">
    <location>
        <position position="161"/>
    </location>
    <ligand>
        <name>substrate</name>
    </ligand>
</feature>
<evidence type="ECO:0000256" key="14">
    <source>
        <dbReference type="PIRSR" id="PIRSR600823-4"/>
    </source>
</evidence>
<evidence type="ECO:0000259" key="17">
    <source>
        <dbReference type="PROSITE" id="PS50873"/>
    </source>
</evidence>
<dbReference type="InterPro" id="IPR010255">
    <property type="entry name" value="Haem_peroxidase_sf"/>
</dbReference>
<keyword evidence="8 16" id="KW-0408">Iron</keyword>
<comment type="cofactor">
    <cofactor evidence="13 16">
        <name>Ca(2+)</name>
        <dbReference type="ChEBI" id="CHEBI:29108"/>
    </cofactor>
    <text evidence="13 16">Binds 2 calcium ions per subunit.</text>
</comment>
<dbReference type="AlphaFoldDB" id="A0AA38LNR7"/>
<evidence type="ECO:0000256" key="8">
    <source>
        <dbReference type="ARBA" id="ARBA00023004"/>
    </source>
</evidence>
<evidence type="ECO:0000256" key="12">
    <source>
        <dbReference type="PIRSR" id="PIRSR600823-2"/>
    </source>
</evidence>
<dbReference type="PRINTS" id="PR00461">
    <property type="entry name" value="PLPEROXIDASE"/>
</dbReference>
<feature type="disulfide bond" evidence="15">
    <location>
        <begin position="120"/>
        <end position="313"/>
    </location>
</feature>
<dbReference type="CDD" id="cd00693">
    <property type="entry name" value="secretory_peroxidase"/>
    <property type="match status" value="1"/>
</dbReference>
<evidence type="ECO:0000256" key="2">
    <source>
        <dbReference type="ARBA" id="ARBA00002322"/>
    </source>
</evidence>
<proteinExistence type="inferred from homology"/>
<dbReference type="GO" id="GO:0020037">
    <property type="term" value="F:heme binding"/>
    <property type="evidence" value="ECO:0007669"/>
    <property type="project" value="UniProtKB-UniRule"/>
</dbReference>
<name>A0AA38LNR7_TAXCH</name>
<keyword evidence="9 15" id="KW-1015">Disulfide bond</keyword>
<feature type="chain" id="PRO_5041484610" description="Peroxidase" evidence="16">
    <location>
        <begin position="27"/>
        <end position="317"/>
    </location>
</feature>
<dbReference type="PROSITE" id="PS50873">
    <property type="entry name" value="PEROXIDASE_4"/>
    <property type="match status" value="1"/>
</dbReference>
<feature type="binding site" evidence="13">
    <location>
        <position position="240"/>
    </location>
    <ligand>
        <name>Ca(2+)</name>
        <dbReference type="ChEBI" id="CHEBI:29108"/>
        <label>2</label>
    </ligand>
</feature>
<feature type="binding site" evidence="13">
    <location>
        <position position="79"/>
    </location>
    <ligand>
        <name>Ca(2+)</name>
        <dbReference type="ChEBI" id="CHEBI:29108"/>
        <label>1</label>
    </ligand>
</feature>
<dbReference type="PROSITE" id="PS00436">
    <property type="entry name" value="PEROXIDASE_2"/>
    <property type="match status" value="1"/>
</dbReference>
<evidence type="ECO:0000256" key="5">
    <source>
        <dbReference type="ARBA" id="ARBA00022617"/>
    </source>
</evidence>
<feature type="binding site" evidence="13">
    <location>
        <position position="75"/>
    </location>
    <ligand>
        <name>Ca(2+)</name>
        <dbReference type="ChEBI" id="CHEBI:29108"/>
        <label>1</label>
    </ligand>
</feature>
<keyword evidence="6 13" id="KW-0479">Metal-binding</keyword>
<dbReference type="InterPro" id="IPR002016">
    <property type="entry name" value="Haem_peroxidase"/>
</dbReference>
<sequence>MAAMIFNAVLQFSALWMVINAGLGDAKGTKVGFYSSSCPKAESIVAATVKTHFDGDQTIAAGILRLFFHDCFVQGCDASILITGASTEKNSLTNLGLRGFDVVEDAKAKIEAACKGVVSCADILALAARDAVVLSKGPTWDVPTGRRDGLVSSSSDAANLPTPADSVSVQKQKFADKGLTAEDLVTLVVFQLQTLQLHRHRKCGSEHEHDISERGAIAVPCWCDGSKRVALDKGSQMKFDESFFKNVRDGKRCIGIDQRLWGDASTKTVVQKYAGTIRGLLGVRFDLAFAKAMVKMGNIGVKTGTDGEIRSVCSSFN</sequence>
<dbReference type="PANTHER" id="PTHR31235">
    <property type="entry name" value="PEROXIDASE 25-RELATED"/>
    <property type="match status" value="1"/>
</dbReference>
<keyword evidence="7 16" id="KW-0560">Oxidoreductase</keyword>
<dbReference type="SUPFAM" id="SSF48113">
    <property type="entry name" value="Heme-dependent peroxidases"/>
    <property type="match status" value="1"/>
</dbReference>
<dbReference type="GO" id="GO:0042744">
    <property type="term" value="P:hydrogen peroxide catabolic process"/>
    <property type="evidence" value="ECO:0007669"/>
    <property type="project" value="UniProtKB-KW"/>
</dbReference>
<feature type="non-terminal residue" evidence="18">
    <location>
        <position position="317"/>
    </location>
</feature>
<evidence type="ECO:0000256" key="4">
    <source>
        <dbReference type="ARBA" id="ARBA00022559"/>
    </source>
</evidence>
<feature type="binding site" evidence="13">
    <location>
        <position position="232"/>
    </location>
    <ligand>
        <name>Ca(2+)</name>
        <dbReference type="ChEBI" id="CHEBI:29108"/>
        <label>2</label>
    </ligand>
</feature>
<dbReference type="Gene3D" id="1.10.420.10">
    <property type="entry name" value="Peroxidase, domain 2"/>
    <property type="match status" value="1"/>
</dbReference>
<evidence type="ECO:0000256" key="9">
    <source>
        <dbReference type="ARBA" id="ARBA00023157"/>
    </source>
</evidence>
<evidence type="ECO:0000256" key="13">
    <source>
        <dbReference type="PIRSR" id="PIRSR600823-3"/>
    </source>
</evidence>
<keyword evidence="16" id="KW-0732">Signal</keyword>
<feature type="binding site" evidence="13">
    <location>
        <position position="73"/>
    </location>
    <ligand>
        <name>Ca(2+)</name>
        <dbReference type="ChEBI" id="CHEBI:29108"/>
        <label>1</label>
    </ligand>
</feature>
<evidence type="ECO:0000256" key="1">
    <source>
        <dbReference type="ARBA" id="ARBA00000189"/>
    </source>
</evidence>
<feature type="site" description="Transition state stabilizer" evidence="14">
    <location>
        <position position="65"/>
    </location>
</feature>